<dbReference type="AlphaFoldDB" id="A0A0D3HWS5"/>
<keyword evidence="3" id="KW-1185">Reference proteome</keyword>
<dbReference type="InterPro" id="IPR015943">
    <property type="entry name" value="WD40/YVTN_repeat-like_dom_sf"/>
</dbReference>
<organism evidence="2">
    <name type="scientific">Oryza barthii</name>
    <dbReference type="NCBI Taxonomy" id="65489"/>
    <lineage>
        <taxon>Eukaryota</taxon>
        <taxon>Viridiplantae</taxon>
        <taxon>Streptophyta</taxon>
        <taxon>Embryophyta</taxon>
        <taxon>Tracheophyta</taxon>
        <taxon>Spermatophyta</taxon>
        <taxon>Magnoliopsida</taxon>
        <taxon>Liliopsida</taxon>
        <taxon>Poales</taxon>
        <taxon>Poaceae</taxon>
        <taxon>BOP clade</taxon>
        <taxon>Oryzoideae</taxon>
        <taxon>Oryzeae</taxon>
        <taxon>Oryzinae</taxon>
        <taxon>Oryza</taxon>
    </lineage>
</organism>
<dbReference type="HOGENOM" id="CLU_139407_0_0_1"/>
<dbReference type="InterPro" id="IPR001680">
    <property type="entry name" value="WD40_rpt"/>
</dbReference>
<dbReference type="PANTHER" id="PTHR44675:SF1">
    <property type="entry name" value="P21-ACTIVATED PROTEIN KINASE-INTERACTING PROTEIN 1"/>
    <property type="match status" value="1"/>
</dbReference>
<reference evidence="2" key="2">
    <citation type="submission" date="2015-03" db="UniProtKB">
        <authorList>
            <consortium name="EnsemblPlants"/>
        </authorList>
    </citation>
    <scope>IDENTIFICATION</scope>
</reference>
<dbReference type="SUPFAM" id="SSF50978">
    <property type="entry name" value="WD40 repeat-like"/>
    <property type="match status" value="1"/>
</dbReference>
<dbReference type="Proteomes" id="UP000026960">
    <property type="component" value="Chromosome 12"/>
</dbReference>
<feature type="repeat" description="WD" evidence="1">
    <location>
        <begin position="112"/>
        <end position="127"/>
    </location>
</feature>
<dbReference type="eggNOG" id="KOG0294">
    <property type="taxonomic scope" value="Eukaryota"/>
</dbReference>
<dbReference type="PROSITE" id="PS50082">
    <property type="entry name" value="WD_REPEATS_2"/>
    <property type="match status" value="1"/>
</dbReference>
<dbReference type="InterPro" id="IPR036322">
    <property type="entry name" value="WD40_repeat_dom_sf"/>
</dbReference>
<accession>A0A0D3HWS5</accession>
<dbReference type="Gramene" id="OBART12G18860.1">
    <property type="protein sequence ID" value="OBART12G18860.1"/>
    <property type="gene ID" value="OBART12G18860"/>
</dbReference>
<proteinExistence type="predicted"/>
<dbReference type="SMART" id="SM00320">
    <property type="entry name" value="WD40"/>
    <property type="match status" value="1"/>
</dbReference>
<dbReference type="InterPro" id="IPR051959">
    <property type="entry name" value="PAK1-Kinase_Regulator"/>
</dbReference>
<reference evidence="2" key="1">
    <citation type="journal article" date="2009" name="Rice">
        <title>De Novo Next Generation Sequencing of Plant Genomes.</title>
        <authorList>
            <person name="Rounsley S."/>
            <person name="Marri P.R."/>
            <person name="Yu Y."/>
            <person name="He R."/>
            <person name="Sisneros N."/>
            <person name="Goicoechea J.L."/>
            <person name="Lee S.J."/>
            <person name="Angelova A."/>
            <person name="Kudrna D."/>
            <person name="Luo M."/>
            <person name="Affourtit J."/>
            <person name="Desany B."/>
            <person name="Knight J."/>
            <person name="Niazi F."/>
            <person name="Egholm M."/>
            <person name="Wing R.A."/>
        </authorList>
    </citation>
    <scope>NUCLEOTIDE SEQUENCE [LARGE SCALE GENOMIC DNA]</scope>
    <source>
        <strain evidence="2">cv. IRGC 105608</strain>
    </source>
</reference>
<evidence type="ECO:0000313" key="3">
    <source>
        <dbReference type="Proteomes" id="UP000026960"/>
    </source>
</evidence>
<keyword evidence="1" id="KW-0853">WD repeat</keyword>
<name>A0A0D3HWS5_9ORYZ</name>
<dbReference type="EnsemblPlants" id="OBART12G18860.1">
    <property type="protein sequence ID" value="OBART12G18860.1"/>
    <property type="gene ID" value="OBART12G18860"/>
</dbReference>
<evidence type="ECO:0000313" key="2">
    <source>
        <dbReference type="EnsemblPlants" id="OBART12G18860.1"/>
    </source>
</evidence>
<dbReference type="PaxDb" id="65489-OBART12G18860.1"/>
<dbReference type="STRING" id="65489.A0A0D3HWS5"/>
<dbReference type="Gene3D" id="2.130.10.10">
    <property type="entry name" value="YVTN repeat-like/Quinoprotein amine dehydrogenase"/>
    <property type="match status" value="1"/>
</dbReference>
<protein>
    <submittedName>
        <fullName evidence="2">Uncharacterized protein</fullName>
    </submittedName>
</protein>
<sequence>MLNLVRGRRSFSCRLERPATAISYAEDGAGGDRFVMAAEEKVTVHDSEDARIIHEIDCGKRVLAFAPAKERGITAWDLSSGKVTSRIEDAHSTRVKGIVVFDDKNDGSELCNLIASASSDGIIRIWDARMIAKEKPTPLAEAKTKARLTCLAGSSLNFFYT</sequence>
<dbReference type="PANTHER" id="PTHR44675">
    <property type="entry name" value="PAK1 INTERACTING PROTEIN 1"/>
    <property type="match status" value="1"/>
</dbReference>
<evidence type="ECO:0000256" key="1">
    <source>
        <dbReference type="PROSITE-ProRule" id="PRU00221"/>
    </source>
</evidence>